<gene>
    <name evidence="4" type="ORF">CEX98_04725</name>
</gene>
<evidence type="ECO:0000256" key="1">
    <source>
        <dbReference type="ARBA" id="ARBA00006484"/>
    </source>
</evidence>
<dbReference type="SUPFAM" id="SSF51735">
    <property type="entry name" value="NAD(P)-binding Rossmann-fold domains"/>
    <property type="match status" value="1"/>
</dbReference>
<dbReference type="NCBIfam" id="NF006565">
    <property type="entry name" value="PRK09072.1"/>
    <property type="match status" value="1"/>
</dbReference>
<keyword evidence="5" id="KW-1185">Reference proteome</keyword>
<name>A0A2A5JU66_PSEO7</name>
<protein>
    <submittedName>
        <fullName evidence="4">Short chain dehydrogenase</fullName>
    </submittedName>
</protein>
<dbReference type="CDD" id="cd05233">
    <property type="entry name" value="SDR_c"/>
    <property type="match status" value="1"/>
</dbReference>
<dbReference type="Gene3D" id="3.40.50.720">
    <property type="entry name" value="NAD(P)-binding Rossmann-like Domain"/>
    <property type="match status" value="1"/>
</dbReference>
<dbReference type="Proteomes" id="UP000228621">
    <property type="component" value="Unassembled WGS sequence"/>
</dbReference>
<evidence type="ECO:0000313" key="5">
    <source>
        <dbReference type="Proteomes" id="UP000228621"/>
    </source>
</evidence>
<evidence type="ECO:0000313" key="4">
    <source>
        <dbReference type="EMBL" id="PCK32897.1"/>
    </source>
</evidence>
<keyword evidence="2" id="KW-0560">Oxidoreductase</keyword>
<dbReference type="InterPro" id="IPR002347">
    <property type="entry name" value="SDR_fam"/>
</dbReference>
<dbReference type="PANTHER" id="PTHR44196:SF1">
    <property type="entry name" value="DEHYDROGENASE_REDUCTASE SDR FAMILY MEMBER 7B"/>
    <property type="match status" value="1"/>
</dbReference>
<dbReference type="GO" id="GO:0016020">
    <property type="term" value="C:membrane"/>
    <property type="evidence" value="ECO:0007669"/>
    <property type="project" value="TreeGrafter"/>
</dbReference>
<comment type="similarity">
    <text evidence="1 3">Belongs to the short-chain dehydrogenases/reductases (SDR) family.</text>
</comment>
<reference evidence="5" key="1">
    <citation type="journal article" date="2019" name="Genome Announc.">
        <title>Draft Genome Sequence of Pseudoalteromonas piscicida Strain 36Y ROTHPW, an Hypersaline Seawater Isolate from the South Coast of Sonora, Mexico.</title>
        <authorList>
            <person name="Sanchez-Diaz R."/>
            <person name="Molina-Garza Z.J."/>
            <person name="Cruz-Suarez L.E."/>
            <person name="Selvin J."/>
            <person name="Kiran G.S."/>
            <person name="Ibarra-Gamez J.C."/>
            <person name="Gomez-Gil B."/>
            <person name="Galaviz-Silva L."/>
        </authorList>
    </citation>
    <scope>NUCLEOTIDE SEQUENCE [LARGE SCALE GENOMIC DNA]</scope>
    <source>
        <strain evidence="5">36Y_RITHPW</strain>
    </source>
</reference>
<organism evidence="4 5">
    <name type="scientific">Pseudoalteromonas piscicida</name>
    <dbReference type="NCBI Taxonomy" id="43662"/>
    <lineage>
        <taxon>Bacteria</taxon>
        <taxon>Pseudomonadati</taxon>
        <taxon>Pseudomonadota</taxon>
        <taxon>Gammaproteobacteria</taxon>
        <taxon>Alteromonadales</taxon>
        <taxon>Pseudoalteromonadaceae</taxon>
        <taxon>Pseudoalteromonas</taxon>
    </lineage>
</organism>
<proteinExistence type="inferred from homology"/>
<dbReference type="GO" id="GO:0016491">
    <property type="term" value="F:oxidoreductase activity"/>
    <property type="evidence" value="ECO:0007669"/>
    <property type="project" value="UniProtKB-KW"/>
</dbReference>
<dbReference type="PRINTS" id="PR00080">
    <property type="entry name" value="SDRFAMILY"/>
</dbReference>
<dbReference type="OrthoDB" id="4690547at2"/>
<evidence type="ECO:0000256" key="2">
    <source>
        <dbReference type="ARBA" id="ARBA00023002"/>
    </source>
</evidence>
<dbReference type="PANTHER" id="PTHR44196">
    <property type="entry name" value="DEHYDROGENASE/REDUCTASE SDR FAMILY MEMBER 7B"/>
    <property type="match status" value="1"/>
</dbReference>
<dbReference type="Pfam" id="PF00106">
    <property type="entry name" value="adh_short"/>
    <property type="match status" value="1"/>
</dbReference>
<sequence>MTAAKLAVITGASRGIGRAISKQLAMHNWRCLLIGRDSEKLKQVIAGLSGEHDYLAIDITAEDAATQIARKAATMGGADLLVNNAGINTMAGFADIAPEDLKKQMATNLLAPMLVSQACLPQLMATHGTIVNVGSAFGSIGFPFQSSYCASKFGVRGFTEALTRELDGQVAVKYLAPRATTTEMNDDRATAVNHALGNQMDSPELVAQAFMRLLHSHAKRAAIGFPEKFFARLNGLLPELVDNALIKKVKTIQTLFSTKESLR</sequence>
<dbReference type="AlphaFoldDB" id="A0A2A5JU66"/>
<accession>A0A2A5JU66</accession>
<dbReference type="EMBL" id="NKHF01000023">
    <property type="protein sequence ID" value="PCK32897.1"/>
    <property type="molecule type" value="Genomic_DNA"/>
</dbReference>
<comment type="caution">
    <text evidence="4">The sequence shown here is derived from an EMBL/GenBank/DDBJ whole genome shotgun (WGS) entry which is preliminary data.</text>
</comment>
<dbReference type="InterPro" id="IPR036291">
    <property type="entry name" value="NAD(P)-bd_dom_sf"/>
</dbReference>
<evidence type="ECO:0000256" key="3">
    <source>
        <dbReference type="RuleBase" id="RU000363"/>
    </source>
</evidence>
<dbReference type="RefSeq" id="WP_099640966.1">
    <property type="nucleotide sequence ID" value="NZ_JAQPZX010000001.1"/>
</dbReference>
<dbReference type="PRINTS" id="PR00081">
    <property type="entry name" value="GDHRDH"/>
</dbReference>